<dbReference type="PANTHER" id="PTHR38926:SF5">
    <property type="entry name" value="F-BOX AND LEUCINE-RICH REPEAT PROTEIN 6"/>
    <property type="match status" value="1"/>
</dbReference>
<dbReference type="Proteomes" id="UP000017836">
    <property type="component" value="Unassembled WGS sequence"/>
</dbReference>
<dbReference type="InterPro" id="IPR036047">
    <property type="entry name" value="F-box-like_dom_sf"/>
</dbReference>
<keyword evidence="3" id="KW-1185">Reference proteome</keyword>
<dbReference type="InterPro" id="IPR006553">
    <property type="entry name" value="Leu-rich_rpt_Cys-con_subtyp"/>
</dbReference>
<feature type="domain" description="F-box" evidence="1">
    <location>
        <begin position="12"/>
        <end position="54"/>
    </location>
</feature>
<dbReference type="SUPFAM" id="SSF52047">
    <property type="entry name" value="RNI-like"/>
    <property type="match status" value="1"/>
</dbReference>
<dbReference type="eggNOG" id="KOG1947">
    <property type="taxonomic scope" value="Eukaryota"/>
</dbReference>
<dbReference type="AlphaFoldDB" id="W1NFE5"/>
<sequence>MDSERENRKSNWSNLTLVCLIDIFSKLTFEERWTGPMLVCKSWFSACKDPSFFETLDLEPFFKDRNYTISWWSPQFEKKIDSMVRSVASWSCGGLKEIRIRHCSDEALAFAAERSPALQVISIKSSPNVTDASIFKVANHCSLLKDLDISYCHNISHESIRLIGLKCRNLTILRRNMLNWLDPSQLSGLIPSEYVNSAPQCGDEEAAVFAKFMPRLEYLEIQFSRITPKGLELIAQGCLDLAQLDLFGCANLTSRSVEHACTSMKNLKNIVKPDFYISRSVFHAERYGHWRLYDERFQTNVFQI</sequence>
<dbReference type="Gene3D" id="1.20.1280.50">
    <property type="match status" value="1"/>
</dbReference>
<gene>
    <name evidence="2" type="ORF">AMTR_s00137p00025010</name>
</gene>
<proteinExistence type="predicted"/>
<accession>W1NFE5</accession>
<name>W1NFE5_AMBTC</name>
<dbReference type="OMA" id="SICEGCL"/>
<dbReference type="KEGG" id="atr:18421795"/>
<evidence type="ECO:0000259" key="1">
    <source>
        <dbReference type="Pfam" id="PF00646"/>
    </source>
</evidence>
<dbReference type="PANTHER" id="PTHR38926">
    <property type="entry name" value="F-BOX DOMAIN CONTAINING PROTEIN, EXPRESSED"/>
    <property type="match status" value="1"/>
</dbReference>
<dbReference type="Gene3D" id="3.80.10.10">
    <property type="entry name" value="Ribonuclease Inhibitor"/>
    <property type="match status" value="1"/>
</dbReference>
<dbReference type="Pfam" id="PF00646">
    <property type="entry name" value="F-box"/>
    <property type="match status" value="1"/>
</dbReference>
<evidence type="ECO:0000313" key="3">
    <source>
        <dbReference type="Proteomes" id="UP000017836"/>
    </source>
</evidence>
<protein>
    <recommendedName>
        <fullName evidence="1">F-box domain-containing protein</fullName>
    </recommendedName>
</protein>
<dbReference type="InterPro" id="IPR001810">
    <property type="entry name" value="F-box_dom"/>
</dbReference>
<dbReference type="HOGENOM" id="CLU_044915_3_1_1"/>
<evidence type="ECO:0000313" key="2">
    <source>
        <dbReference type="EMBL" id="ERM93895.1"/>
    </source>
</evidence>
<dbReference type="Gramene" id="ERM93895">
    <property type="protein sequence ID" value="ERM93895"/>
    <property type="gene ID" value="AMTR_s00137p00025010"/>
</dbReference>
<dbReference type="SUPFAM" id="SSF81383">
    <property type="entry name" value="F-box domain"/>
    <property type="match status" value="1"/>
</dbReference>
<dbReference type="EMBL" id="KI397541">
    <property type="protein sequence ID" value="ERM93895.1"/>
    <property type="molecule type" value="Genomic_DNA"/>
</dbReference>
<dbReference type="SMART" id="SM00367">
    <property type="entry name" value="LRR_CC"/>
    <property type="match status" value="5"/>
</dbReference>
<reference evidence="3" key="1">
    <citation type="journal article" date="2013" name="Science">
        <title>The Amborella genome and the evolution of flowering plants.</title>
        <authorList>
            <consortium name="Amborella Genome Project"/>
        </authorList>
    </citation>
    <scope>NUCLEOTIDE SEQUENCE [LARGE SCALE GENOMIC DNA]</scope>
</reference>
<dbReference type="OrthoDB" id="550575at2759"/>
<organism evidence="2 3">
    <name type="scientific">Amborella trichopoda</name>
    <dbReference type="NCBI Taxonomy" id="13333"/>
    <lineage>
        <taxon>Eukaryota</taxon>
        <taxon>Viridiplantae</taxon>
        <taxon>Streptophyta</taxon>
        <taxon>Embryophyta</taxon>
        <taxon>Tracheophyta</taxon>
        <taxon>Spermatophyta</taxon>
        <taxon>Magnoliopsida</taxon>
        <taxon>Amborellales</taxon>
        <taxon>Amborellaceae</taxon>
        <taxon>Amborella</taxon>
    </lineage>
</organism>
<dbReference type="STRING" id="13333.W1NFE5"/>
<dbReference type="InterPro" id="IPR032675">
    <property type="entry name" value="LRR_dom_sf"/>
</dbReference>